<dbReference type="EMBL" id="JAGKQQ010000001">
    <property type="protein sequence ID" value="MBP3955496.1"/>
    <property type="molecule type" value="Genomic_DNA"/>
</dbReference>
<name>A0ABS5BPB2_9BACT</name>
<dbReference type="Proteomes" id="UP000676565">
    <property type="component" value="Unassembled WGS sequence"/>
</dbReference>
<gene>
    <name evidence="1" type="ORF">J8F10_09400</name>
</gene>
<evidence type="ECO:0000313" key="2">
    <source>
        <dbReference type="Proteomes" id="UP000676565"/>
    </source>
</evidence>
<comment type="caution">
    <text evidence="1">The sequence shown here is derived from an EMBL/GenBank/DDBJ whole genome shotgun (WGS) entry which is preliminary data.</text>
</comment>
<proteinExistence type="predicted"/>
<accession>A0ABS5BPB2</accession>
<organism evidence="1 2">
    <name type="scientific">Gemmata palustris</name>
    <dbReference type="NCBI Taxonomy" id="2822762"/>
    <lineage>
        <taxon>Bacteria</taxon>
        <taxon>Pseudomonadati</taxon>
        <taxon>Planctomycetota</taxon>
        <taxon>Planctomycetia</taxon>
        <taxon>Gemmatales</taxon>
        <taxon>Gemmataceae</taxon>
        <taxon>Gemmata</taxon>
    </lineage>
</organism>
<reference evidence="1 2" key="1">
    <citation type="submission" date="2021-04" db="EMBL/GenBank/DDBJ databases">
        <authorList>
            <person name="Ivanova A."/>
        </authorList>
    </citation>
    <scope>NUCLEOTIDE SEQUENCE [LARGE SCALE GENOMIC DNA]</scope>
    <source>
        <strain evidence="1 2">G18</strain>
    </source>
</reference>
<keyword evidence="2" id="KW-1185">Reference proteome</keyword>
<sequence length="100" mass="11030">MSTPKKPRVQGKGAYCAECRGHRLHAVCCTRSPSGVVTRNMTCGGCETVTRIGLCCPKCGDCRLRVDWTRHRAGSTVRRKSCLNCGHRMRTRETFEAGNG</sequence>
<protein>
    <submittedName>
        <fullName evidence="1">Uncharacterized protein</fullName>
    </submittedName>
</protein>
<dbReference type="RefSeq" id="WP_210653573.1">
    <property type="nucleotide sequence ID" value="NZ_JAGKQQ010000001.1"/>
</dbReference>
<evidence type="ECO:0000313" key="1">
    <source>
        <dbReference type="EMBL" id="MBP3955496.1"/>
    </source>
</evidence>